<dbReference type="GO" id="GO:0009242">
    <property type="term" value="P:colanic acid biosynthetic process"/>
    <property type="evidence" value="ECO:0007669"/>
    <property type="project" value="TreeGrafter"/>
</dbReference>
<reference evidence="11" key="1">
    <citation type="submission" date="2022-06" db="EMBL/GenBank/DDBJ databases">
        <title>Isolation and Genomics of Futiania mangrovii gen. nov., sp. nov., a Rare and Metabolically-versatile member in the Class Alphaproteobacteria.</title>
        <authorList>
            <person name="Liu L."/>
            <person name="Huang W.-C."/>
            <person name="Pan J."/>
            <person name="Li J."/>
            <person name="Huang Y."/>
            <person name="Du H."/>
            <person name="Liu Y."/>
            <person name="Li M."/>
        </authorList>
    </citation>
    <scope>NUCLEOTIDE SEQUENCE</scope>
    <source>
        <strain evidence="11">FT118</strain>
    </source>
</reference>
<keyword evidence="5 9" id="KW-1133">Transmembrane helix</keyword>
<evidence type="ECO:0000256" key="4">
    <source>
        <dbReference type="ARBA" id="ARBA00022692"/>
    </source>
</evidence>
<dbReference type="GO" id="GO:0016020">
    <property type="term" value="C:membrane"/>
    <property type="evidence" value="ECO:0007669"/>
    <property type="project" value="UniProtKB-SubCell"/>
</dbReference>
<dbReference type="PANTHER" id="PTHR30576">
    <property type="entry name" value="COLANIC BIOSYNTHESIS UDP-GLUCOSE LIPID CARRIER TRANSFERASE"/>
    <property type="match status" value="1"/>
</dbReference>
<dbReference type="Pfam" id="PF13727">
    <property type="entry name" value="CoA_binding_3"/>
    <property type="match status" value="1"/>
</dbReference>
<gene>
    <name evidence="11" type="ORF">NJQ99_02950</name>
</gene>
<dbReference type="RefSeq" id="WP_269331305.1">
    <property type="nucleotide sequence ID" value="NZ_JAMZFT010000001.1"/>
</dbReference>
<evidence type="ECO:0000259" key="10">
    <source>
        <dbReference type="Pfam" id="PF02397"/>
    </source>
</evidence>
<feature type="compositionally biased region" description="Gly residues" evidence="8">
    <location>
        <begin position="12"/>
        <end position="23"/>
    </location>
</feature>
<evidence type="ECO:0000256" key="3">
    <source>
        <dbReference type="ARBA" id="ARBA00022679"/>
    </source>
</evidence>
<comment type="caution">
    <text evidence="11">The sequence shown here is derived from an EMBL/GenBank/DDBJ whole genome shotgun (WGS) entry which is preliminary data.</text>
</comment>
<proteinExistence type="inferred from homology"/>
<dbReference type="EMBL" id="JAMZFT010000001">
    <property type="protein sequence ID" value="MCP1335358.1"/>
    <property type="molecule type" value="Genomic_DNA"/>
</dbReference>
<feature type="domain" description="Bacterial sugar transferase" evidence="10">
    <location>
        <begin position="321"/>
        <end position="504"/>
    </location>
</feature>
<dbReference type="Proteomes" id="UP001055804">
    <property type="component" value="Unassembled WGS sequence"/>
</dbReference>
<keyword evidence="3" id="KW-0808">Transferase</keyword>
<keyword evidence="7" id="KW-0270">Exopolysaccharide synthesis</keyword>
<sequence>MAGRHMAAAVGGAAGTGGAGGAAYGQERDTPGRSAAEGAPGAVCACAVRWPARIRAGLRAYPAVLLGLTDAVAILAAGAAARGLYNVAVLGEAFGAGQTAVAGAVVVLAYLAVARARGVFDVRDYNPYRFAYGRVAGSVFVAMLIAVAVLFLAKLTDGVSRGWIAGWAALAVAGVPAVRFGVFSLLHGPDGRRRLLAQRALVVAETQGLAQQAAGALGISRDVAVAEALTPCAAGGVAALVARVRAGVAAHMLDEVVVAATPDRMKAARALAEALGDLPVQVRVCVTGTGLRARGARLLDGGAVELSLAQGPRGRLGYLVKSLGDRVLAAVLLVLLAPVLAAIALAIRIEGRGPVLFSQARHGFNENVIRVWKFRTMTVVEDGPVIAQARVGDPRITGVGRVLRRRSLDELPQLWNVLKGEMSLVGPRPHAIAHNSAYGRMIARYAGRHRVKPGITGWAQVQGFRGETRDVAAMQARIACDLHYIENWSLLLDLRVLFLTVLVAWRQEGAR</sequence>
<feature type="transmembrane region" description="Helical" evidence="9">
    <location>
        <begin position="93"/>
        <end position="114"/>
    </location>
</feature>
<dbReference type="GO" id="GO:0000271">
    <property type="term" value="P:polysaccharide biosynthetic process"/>
    <property type="evidence" value="ECO:0007669"/>
    <property type="project" value="UniProtKB-KW"/>
</dbReference>
<dbReference type="InterPro" id="IPR003362">
    <property type="entry name" value="Bact_transf"/>
</dbReference>
<feature type="transmembrane region" description="Helical" evidence="9">
    <location>
        <begin position="327"/>
        <end position="347"/>
    </location>
</feature>
<dbReference type="PANTHER" id="PTHR30576:SF21">
    <property type="entry name" value="UDP-GLUCOSE:UNDECAPRENYL-PHOSPHATE GLUCOSE-1-PHOSPHATE TRANSFERASE"/>
    <property type="match status" value="1"/>
</dbReference>
<dbReference type="NCBIfam" id="TIGR03025">
    <property type="entry name" value="EPS_sugtrans"/>
    <property type="match status" value="1"/>
</dbReference>
<comment type="similarity">
    <text evidence="2">Belongs to the bacterial sugar transferase family.</text>
</comment>
<evidence type="ECO:0000313" key="11">
    <source>
        <dbReference type="EMBL" id="MCP1335358.1"/>
    </source>
</evidence>
<evidence type="ECO:0000256" key="8">
    <source>
        <dbReference type="SAM" id="MobiDB-lite"/>
    </source>
</evidence>
<organism evidence="11 12">
    <name type="scientific">Futiania mangrovi</name>
    <dbReference type="NCBI Taxonomy" id="2959716"/>
    <lineage>
        <taxon>Bacteria</taxon>
        <taxon>Pseudomonadati</taxon>
        <taxon>Pseudomonadota</taxon>
        <taxon>Alphaproteobacteria</taxon>
        <taxon>Futianiales</taxon>
        <taxon>Futianiaceae</taxon>
        <taxon>Futiania</taxon>
    </lineage>
</organism>
<evidence type="ECO:0000256" key="2">
    <source>
        <dbReference type="ARBA" id="ARBA00006464"/>
    </source>
</evidence>
<comment type="subcellular location">
    <subcellularLocation>
        <location evidence="1">Membrane</location>
        <topology evidence="1">Multi-pass membrane protein</topology>
    </subcellularLocation>
</comment>
<name>A0A9J6PB51_9PROT</name>
<evidence type="ECO:0000256" key="6">
    <source>
        <dbReference type="ARBA" id="ARBA00023136"/>
    </source>
</evidence>
<keyword evidence="4 9" id="KW-0812">Transmembrane</keyword>
<feature type="transmembrane region" description="Helical" evidence="9">
    <location>
        <begin position="165"/>
        <end position="186"/>
    </location>
</feature>
<evidence type="ECO:0000313" key="12">
    <source>
        <dbReference type="Proteomes" id="UP001055804"/>
    </source>
</evidence>
<protein>
    <submittedName>
        <fullName evidence="11">Exopolysaccharide biosynthesis polyprenyl glycosylphosphotransferase</fullName>
    </submittedName>
</protein>
<dbReference type="Pfam" id="PF02397">
    <property type="entry name" value="Bac_transf"/>
    <property type="match status" value="1"/>
</dbReference>
<keyword evidence="12" id="KW-1185">Reference proteome</keyword>
<dbReference type="InterPro" id="IPR017475">
    <property type="entry name" value="EPS_sugar_tfrase"/>
</dbReference>
<accession>A0A9J6PB51</accession>
<evidence type="ECO:0000256" key="7">
    <source>
        <dbReference type="ARBA" id="ARBA00023169"/>
    </source>
</evidence>
<dbReference type="AlphaFoldDB" id="A0A9J6PB51"/>
<feature type="transmembrane region" description="Helical" evidence="9">
    <location>
        <begin position="135"/>
        <end position="153"/>
    </location>
</feature>
<evidence type="ECO:0000256" key="1">
    <source>
        <dbReference type="ARBA" id="ARBA00004141"/>
    </source>
</evidence>
<evidence type="ECO:0000256" key="5">
    <source>
        <dbReference type="ARBA" id="ARBA00022989"/>
    </source>
</evidence>
<keyword evidence="6 9" id="KW-0472">Membrane</keyword>
<evidence type="ECO:0000256" key="9">
    <source>
        <dbReference type="SAM" id="Phobius"/>
    </source>
</evidence>
<dbReference type="GO" id="GO:0089702">
    <property type="term" value="F:undecaprenyl-phosphate glucose phosphotransferase activity"/>
    <property type="evidence" value="ECO:0007669"/>
    <property type="project" value="TreeGrafter"/>
</dbReference>
<feature type="transmembrane region" description="Helical" evidence="9">
    <location>
        <begin position="60"/>
        <end position="81"/>
    </location>
</feature>
<feature type="region of interest" description="Disordered" evidence="8">
    <location>
        <begin position="11"/>
        <end position="38"/>
    </location>
</feature>